<gene>
    <name evidence="6" type="ORF">VN24_21980</name>
</gene>
<dbReference type="SUPFAM" id="SSF53850">
    <property type="entry name" value="Periplasmic binding protein-like II"/>
    <property type="match status" value="1"/>
</dbReference>
<evidence type="ECO:0000313" key="6">
    <source>
        <dbReference type="EMBL" id="AJY76747.1"/>
    </source>
</evidence>
<keyword evidence="2" id="KW-0805">Transcription regulation</keyword>
<evidence type="ECO:0000256" key="3">
    <source>
        <dbReference type="ARBA" id="ARBA00023125"/>
    </source>
</evidence>
<reference evidence="7" key="2">
    <citation type="submission" date="2015-03" db="EMBL/GenBank/DDBJ databases">
        <title>Genome sequence of Paenibacillus beijingensis strain DSM 24997T.</title>
        <authorList>
            <person name="Kwak Y."/>
            <person name="Shin J.-H."/>
        </authorList>
    </citation>
    <scope>NUCLEOTIDE SEQUENCE [LARGE SCALE GENOMIC DNA]</scope>
    <source>
        <strain evidence="7">DSM 24997</strain>
    </source>
</reference>
<comment type="similarity">
    <text evidence="1">Belongs to the LysR transcriptional regulatory family.</text>
</comment>
<dbReference type="Gene3D" id="3.40.190.290">
    <property type="match status" value="1"/>
</dbReference>
<dbReference type="OrthoDB" id="9803735at2"/>
<dbReference type="InterPro" id="IPR005119">
    <property type="entry name" value="LysR_subst-bd"/>
</dbReference>
<dbReference type="Gene3D" id="1.10.10.10">
    <property type="entry name" value="Winged helix-like DNA-binding domain superfamily/Winged helix DNA-binding domain"/>
    <property type="match status" value="1"/>
</dbReference>
<keyword evidence="3" id="KW-0238">DNA-binding</keyword>
<dbReference type="PRINTS" id="PR00039">
    <property type="entry name" value="HTHLYSR"/>
</dbReference>
<dbReference type="InterPro" id="IPR036388">
    <property type="entry name" value="WH-like_DNA-bd_sf"/>
</dbReference>
<reference evidence="6 7" key="1">
    <citation type="journal article" date="2015" name="J. Biotechnol.">
        <title>Complete genome sequence of Paenibacillus beijingensis 7188(T) (=DSM 24997(T)), a novel rhizobacterium from jujube garden soil.</title>
        <authorList>
            <person name="Kwak Y."/>
            <person name="Shin J.H."/>
        </authorList>
    </citation>
    <scope>NUCLEOTIDE SEQUENCE [LARGE SCALE GENOMIC DNA]</scope>
    <source>
        <strain evidence="6 7">DSM 24997</strain>
    </source>
</reference>
<dbReference type="CDD" id="cd08438">
    <property type="entry name" value="PBP2_CidR"/>
    <property type="match status" value="1"/>
</dbReference>
<keyword evidence="4" id="KW-0804">Transcription</keyword>
<dbReference type="GO" id="GO:0005829">
    <property type="term" value="C:cytosol"/>
    <property type="evidence" value="ECO:0007669"/>
    <property type="project" value="TreeGrafter"/>
</dbReference>
<protein>
    <submittedName>
        <fullName evidence="6">LysR family transcriptional regulator</fullName>
    </submittedName>
</protein>
<dbReference type="InterPro" id="IPR036390">
    <property type="entry name" value="WH_DNA-bd_sf"/>
</dbReference>
<dbReference type="InterPro" id="IPR000847">
    <property type="entry name" value="LysR_HTH_N"/>
</dbReference>
<dbReference type="PROSITE" id="PS50931">
    <property type="entry name" value="HTH_LYSR"/>
    <property type="match status" value="1"/>
</dbReference>
<dbReference type="RefSeq" id="WP_045672172.1">
    <property type="nucleotide sequence ID" value="NZ_CP011058.1"/>
</dbReference>
<accession>A0A0D5NP20</accession>
<dbReference type="HOGENOM" id="CLU_039613_6_2_9"/>
<dbReference type="FunFam" id="1.10.10.10:FF:000001">
    <property type="entry name" value="LysR family transcriptional regulator"/>
    <property type="match status" value="1"/>
</dbReference>
<dbReference type="Pfam" id="PF03466">
    <property type="entry name" value="LysR_substrate"/>
    <property type="match status" value="1"/>
</dbReference>
<evidence type="ECO:0000256" key="4">
    <source>
        <dbReference type="ARBA" id="ARBA00023163"/>
    </source>
</evidence>
<name>A0A0D5NP20_9BACL</name>
<dbReference type="EMBL" id="CP011058">
    <property type="protein sequence ID" value="AJY76747.1"/>
    <property type="molecule type" value="Genomic_DNA"/>
</dbReference>
<proteinExistence type="inferred from homology"/>
<dbReference type="SUPFAM" id="SSF46785">
    <property type="entry name" value="Winged helix' DNA-binding domain"/>
    <property type="match status" value="1"/>
</dbReference>
<keyword evidence="7" id="KW-1185">Reference proteome</keyword>
<dbReference type="Pfam" id="PF00126">
    <property type="entry name" value="HTH_1"/>
    <property type="match status" value="1"/>
</dbReference>
<evidence type="ECO:0000259" key="5">
    <source>
        <dbReference type="PROSITE" id="PS50931"/>
    </source>
</evidence>
<evidence type="ECO:0000256" key="2">
    <source>
        <dbReference type="ARBA" id="ARBA00023015"/>
    </source>
</evidence>
<dbReference type="KEGG" id="pbj:VN24_21980"/>
<dbReference type="PATRIC" id="fig|1126833.4.peg.4830"/>
<dbReference type="Proteomes" id="UP000032633">
    <property type="component" value="Chromosome"/>
</dbReference>
<dbReference type="PANTHER" id="PTHR30419">
    <property type="entry name" value="HTH-TYPE TRANSCRIPTIONAL REGULATOR YBHD"/>
    <property type="match status" value="1"/>
</dbReference>
<dbReference type="AlphaFoldDB" id="A0A0D5NP20"/>
<dbReference type="PANTHER" id="PTHR30419:SF8">
    <property type="entry name" value="NITROGEN ASSIMILATION TRANSCRIPTIONAL ACTIVATOR-RELATED"/>
    <property type="match status" value="1"/>
</dbReference>
<dbReference type="GO" id="GO:0003677">
    <property type="term" value="F:DNA binding"/>
    <property type="evidence" value="ECO:0007669"/>
    <property type="project" value="UniProtKB-KW"/>
</dbReference>
<sequence length="302" mass="34495">MEIRHLEYVLEVVRHESFTKAAEALHITQPTISKMIKNLEDELGTTLFVRSGKKVKLTDAGQAIVSQSQDIVRLFKNLQSELEDVTNFRKGLVRIGLPPMISSAVFPRVMGRFMASYPNLTIRLVEEGALKVESEVASGEVDVGIVLLPTRDDRFNFFPVIKESLRVVLHPTHPLADKSKLTLAELEHESFIMYREDFALHVKISEECARLGFKPKVLLESAQWDFIYEMTAANVGISLLPESICKSLNPARVCTVPLTDPVILWHIAMIWPKDGYLSFAAREWIRFTKEFYRTEEEDSRFQ</sequence>
<feature type="domain" description="HTH lysR-type" evidence="5">
    <location>
        <begin position="1"/>
        <end position="58"/>
    </location>
</feature>
<dbReference type="InterPro" id="IPR050950">
    <property type="entry name" value="HTH-type_LysR_regulators"/>
</dbReference>
<organism evidence="6 7">
    <name type="scientific">Paenibacillus beijingensis</name>
    <dbReference type="NCBI Taxonomy" id="1126833"/>
    <lineage>
        <taxon>Bacteria</taxon>
        <taxon>Bacillati</taxon>
        <taxon>Bacillota</taxon>
        <taxon>Bacilli</taxon>
        <taxon>Bacillales</taxon>
        <taxon>Paenibacillaceae</taxon>
        <taxon>Paenibacillus</taxon>
    </lineage>
</organism>
<dbReference type="GO" id="GO:0003700">
    <property type="term" value="F:DNA-binding transcription factor activity"/>
    <property type="evidence" value="ECO:0007669"/>
    <property type="project" value="InterPro"/>
</dbReference>
<evidence type="ECO:0000313" key="7">
    <source>
        <dbReference type="Proteomes" id="UP000032633"/>
    </source>
</evidence>
<dbReference type="STRING" id="1126833.VN24_21980"/>
<evidence type="ECO:0000256" key="1">
    <source>
        <dbReference type="ARBA" id="ARBA00009437"/>
    </source>
</evidence>